<proteinExistence type="predicted"/>
<sequence length="343" mass="36503">MRTLNSAARADGLAGLPVDRVVQVGGASTETVAAVVNRELPDLAAVVLTPSAGRDTPAGFVRAVLTELERIAGALLPGWLPEAAELTRTDPFSTAAVRAAAVERAHGSPHFAPFLAQLATGALVGRSPAGAFPLEVRCLGLSRVVAEGFGRSRLVLLVEVPPGLTADQERAFAAGAEWLAHHGRSGVWLVGPPLRAVDRVPRVPLTLRPAAPAPRPPEVVGRPHPASAAEAALEAALAAQDWSAGRVWNQSYQSHALTAPVRLDLLWPAERCVVEVDGPEHCHPARFEADRQRDVQLQLDGYAVLRFTNARISHDVGSVVHQIGTLVRARRRDISEGRSHARR</sequence>
<feature type="domain" description="DUF559" evidence="1">
    <location>
        <begin position="265"/>
        <end position="325"/>
    </location>
</feature>
<dbReference type="Pfam" id="PF04480">
    <property type="entry name" value="DUF559"/>
    <property type="match status" value="1"/>
</dbReference>
<dbReference type="GO" id="GO:0004519">
    <property type="term" value="F:endonuclease activity"/>
    <property type="evidence" value="ECO:0007669"/>
    <property type="project" value="UniProtKB-KW"/>
</dbReference>
<dbReference type="InterPro" id="IPR007569">
    <property type="entry name" value="DUF559"/>
</dbReference>
<keyword evidence="2" id="KW-0540">Nuclease</keyword>
<reference evidence="3" key="1">
    <citation type="submission" date="2016-06" db="EMBL/GenBank/DDBJ databases">
        <authorList>
            <person name="Varghese N."/>
            <person name="Submissions Spin"/>
        </authorList>
    </citation>
    <scope>NUCLEOTIDE SEQUENCE [LARGE SCALE GENOMIC DNA]</scope>
    <source>
        <strain evidence="3">DSM 45577</strain>
    </source>
</reference>
<dbReference type="RefSeq" id="WP_229688451.1">
    <property type="nucleotide sequence ID" value="NZ_BMMJ01000008.1"/>
</dbReference>
<dbReference type="SUPFAM" id="SSF52980">
    <property type="entry name" value="Restriction endonuclease-like"/>
    <property type="match status" value="1"/>
</dbReference>
<protein>
    <submittedName>
        <fullName evidence="2">Very-short-patch-repair endonuclease</fullName>
    </submittedName>
</protein>
<keyword evidence="2" id="KW-0378">Hydrolase</keyword>
<keyword evidence="2" id="KW-0255">Endonuclease</keyword>
<dbReference type="Gene3D" id="3.40.960.10">
    <property type="entry name" value="VSR Endonuclease"/>
    <property type="match status" value="1"/>
</dbReference>
<accession>A0A1C6V2V8</accession>
<keyword evidence="3" id="KW-1185">Reference proteome</keyword>
<evidence type="ECO:0000313" key="2">
    <source>
        <dbReference type="EMBL" id="SCL60673.1"/>
    </source>
</evidence>
<gene>
    <name evidence="2" type="ORF">GA0070617_4444</name>
</gene>
<dbReference type="InterPro" id="IPR011335">
    <property type="entry name" value="Restrct_endonuc-II-like"/>
</dbReference>
<dbReference type="AlphaFoldDB" id="A0A1C6V2V8"/>
<evidence type="ECO:0000313" key="3">
    <source>
        <dbReference type="Proteomes" id="UP000198937"/>
    </source>
</evidence>
<evidence type="ECO:0000259" key="1">
    <source>
        <dbReference type="Pfam" id="PF04480"/>
    </source>
</evidence>
<dbReference type="STRING" id="683228.GA0070617_4444"/>
<dbReference type="Proteomes" id="UP000198937">
    <property type="component" value="Unassembled WGS sequence"/>
</dbReference>
<organism evidence="2 3">
    <name type="scientific">Micromonospora yangpuensis</name>
    <dbReference type="NCBI Taxonomy" id="683228"/>
    <lineage>
        <taxon>Bacteria</taxon>
        <taxon>Bacillati</taxon>
        <taxon>Actinomycetota</taxon>
        <taxon>Actinomycetes</taxon>
        <taxon>Micromonosporales</taxon>
        <taxon>Micromonosporaceae</taxon>
        <taxon>Micromonospora</taxon>
    </lineage>
</organism>
<dbReference type="EMBL" id="FMIA01000002">
    <property type="protein sequence ID" value="SCL60673.1"/>
    <property type="molecule type" value="Genomic_DNA"/>
</dbReference>
<name>A0A1C6V2V8_9ACTN</name>